<protein>
    <submittedName>
        <fullName evidence="6">Metallophosphoesterase</fullName>
    </submittedName>
</protein>
<reference evidence="6 7" key="1">
    <citation type="submission" date="2020-08" db="EMBL/GenBank/DDBJ databases">
        <title>Genome public.</title>
        <authorList>
            <person name="Liu C."/>
            <person name="Sun Q."/>
        </authorList>
    </citation>
    <scope>NUCLEOTIDE SEQUENCE [LARGE SCALE GENOMIC DNA]</scope>
    <source>
        <strain evidence="6 7">NSJ-6</strain>
    </source>
</reference>
<gene>
    <name evidence="6" type="ORF">H8S20_02725</name>
</gene>
<sequence length="264" mass="30395">MRFLHLSDIHFLRNYPKAESGYNSIFNNITSPLTQIKRCIDRIDLKEIEFIIITGDLVESGDFEDYKVLRENLNEIFGDTPYIVTLGNHDNKEAFYKGWFDKEANEEAYNHVEEIAGVRIVSFDNSQYKNSNGMISEKQKKWLKKELSKDTNKDTILMLHHHILKEQFVTPSVEVDEEFEEIIKSSSVIGVFSGHTHHPYNGVFAGKPYFTARSLSFIGINEEDGTVRFEEAAGFNLCTYTDGNISIDAIDVLEERKILGYVKF</sequence>
<evidence type="ECO:0000256" key="2">
    <source>
        <dbReference type="ARBA" id="ARBA00022801"/>
    </source>
</evidence>
<keyword evidence="1" id="KW-0479">Metal-binding</keyword>
<dbReference type="Pfam" id="PF00149">
    <property type="entry name" value="Metallophos"/>
    <property type="match status" value="1"/>
</dbReference>
<feature type="domain" description="Calcineurin-like phosphoesterase" evidence="5">
    <location>
        <begin position="1"/>
        <end position="199"/>
    </location>
</feature>
<dbReference type="InterPro" id="IPR050884">
    <property type="entry name" value="CNP_phosphodiesterase-III"/>
</dbReference>
<evidence type="ECO:0000259" key="5">
    <source>
        <dbReference type="Pfam" id="PF00149"/>
    </source>
</evidence>
<dbReference type="PANTHER" id="PTHR42988:SF2">
    <property type="entry name" value="CYCLIC NUCLEOTIDE PHOSPHODIESTERASE CBUA0032-RELATED"/>
    <property type="match status" value="1"/>
</dbReference>
<keyword evidence="3" id="KW-0408">Iron</keyword>
<proteinExistence type="inferred from homology"/>
<keyword evidence="7" id="KW-1185">Reference proteome</keyword>
<name>A0ABR7D8U0_9CLOT</name>
<evidence type="ECO:0000313" key="6">
    <source>
        <dbReference type="EMBL" id="MBC5627799.1"/>
    </source>
</evidence>
<dbReference type="Gene3D" id="3.60.21.10">
    <property type="match status" value="1"/>
</dbReference>
<evidence type="ECO:0000256" key="1">
    <source>
        <dbReference type="ARBA" id="ARBA00022723"/>
    </source>
</evidence>
<dbReference type="EMBL" id="JACOOO010000004">
    <property type="protein sequence ID" value="MBC5627799.1"/>
    <property type="molecule type" value="Genomic_DNA"/>
</dbReference>
<comment type="similarity">
    <text evidence="4">Belongs to the cyclic nucleotide phosphodiesterase class-III family.</text>
</comment>
<organism evidence="6 7">
    <name type="scientific">Clostridium hominis</name>
    <dbReference type="NCBI Taxonomy" id="2763036"/>
    <lineage>
        <taxon>Bacteria</taxon>
        <taxon>Bacillati</taxon>
        <taxon>Bacillota</taxon>
        <taxon>Clostridia</taxon>
        <taxon>Eubacteriales</taxon>
        <taxon>Clostridiaceae</taxon>
        <taxon>Clostridium</taxon>
    </lineage>
</organism>
<accession>A0ABR7D8U0</accession>
<dbReference type="InterPro" id="IPR004843">
    <property type="entry name" value="Calcineurin-like_PHP"/>
</dbReference>
<dbReference type="SUPFAM" id="SSF56300">
    <property type="entry name" value="Metallo-dependent phosphatases"/>
    <property type="match status" value="1"/>
</dbReference>
<evidence type="ECO:0000313" key="7">
    <source>
        <dbReference type="Proteomes" id="UP000596929"/>
    </source>
</evidence>
<evidence type="ECO:0000256" key="3">
    <source>
        <dbReference type="ARBA" id="ARBA00023004"/>
    </source>
</evidence>
<dbReference type="PANTHER" id="PTHR42988">
    <property type="entry name" value="PHOSPHOHYDROLASE"/>
    <property type="match status" value="1"/>
</dbReference>
<dbReference type="InterPro" id="IPR029052">
    <property type="entry name" value="Metallo-depent_PP-like"/>
</dbReference>
<dbReference type="Proteomes" id="UP000596929">
    <property type="component" value="Unassembled WGS sequence"/>
</dbReference>
<dbReference type="RefSeq" id="WP_051986965.1">
    <property type="nucleotide sequence ID" value="NZ_JACOOO010000004.1"/>
</dbReference>
<evidence type="ECO:0000256" key="4">
    <source>
        <dbReference type="ARBA" id="ARBA00025742"/>
    </source>
</evidence>
<keyword evidence="2" id="KW-0378">Hydrolase</keyword>
<comment type="caution">
    <text evidence="6">The sequence shown here is derived from an EMBL/GenBank/DDBJ whole genome shotgun (WGS) entry which is preliminary data.</text>
</comment>